<dbReference type="RefSeq" id="WP_047791783.1">
    <property type="nucleotide sequence ID" value="NZ_CP011856.1"/>
</dbReference>
<organism evidence="1 2">
    <name type="scientific">Spiroplasma eriocheiris</name>
    <dbReference type="NCBI Taxonomy" id="315358"/>
    <lineage>
        <taxon>Bacteria</taxon>
        <taxon>Bacillati</taxon>
        <taxon>Mycoplasmatota</taxon>
        <taxon>Mollicutes</taxon>
        <taxon>Entomoplasmatales</taxon>
        <taxon>Spiroplasmataceae</taxon>
        <taxon>Spiroplasma</taxon>
    </lineage>
</organism>
<dbReference type="InterPro" id="IPR038056">
    <property type="entry name" value="YjbR-like_sf"/>
</dbReference>
<dbReference type="EMBL" id="CP011856">
    <property type="protein sequence ID" value="AKM54591.1"/>
    <property type="molecule type" value="Genomic_DNA"/>
</dbReference>
<dbReference type="InterPro" id="IPR058532">
    <property type="entry name" value="YjbR/MT2646/Rv2570-like"/>
</dbReference>
<dbReference type="STRING" id="315358.SERIO_v1c10350"/>
<keyword evidence="2" id="KW-1185">Reference proteome</keyword>
<dbReference type="KEGG" id="seri:SERIO_v1c10350"/>
<dbReference type="InterPro" id="IPR007351">
    <property type="entry name" value="YjbR"/>
</dbReference>
<reference evidence="2" key="2">
    <citation type="submission" date="2015-06" db="EMBL/GenBank/DDBJ databases">
        <title>Complete genome sequence of Spiroplasma eriocheiris TDA-040725-5 (DSM 21848).</title>
        <authorList>
            <person name="Lo W.-S."/>
            <person name="Kuo C.-H."/>
        </authorList>
    </citation>
    <scope>NUCLEOTIDE SEQUENCE [LARGE SCALE GENOMIC DNA]</scope>
    <source>
        <strain evidence="2">TDA-040725-5</strain>
    </source>
</reference>
<sequence>MELTLSNLYPSQERLSQYGFNNNQNGLILVEALGNNLNVIIKIDKDFTKIKVDVLDSETVELYQPFYTKMVTNYSTHIKTKVNDLVNEILETCFIKINLQETLLKYCQEAFPTVIEKPWEKWPEYQTVKATYNNKWYALFMKVPYHKWQPNSANTSLVEILNLKLDPKVITNLIDNEIYFKGYHMNHKTWISILLNKQTDLNKVKELINESYHHVTKQKIN</sequence>
<evidence type="ECO:0000313" key="1">
    <source>
        <dbReference type="EMBL" id="AKM54591.1"/>
    </source>
</evidence>
<dbReference type="PANTHER" id="PTHR35145">
    <property type="entry name" value="CYTOPLASMIC PROTEIN-RELATED"/>
    <property type="match status" value="1"/>
</dbReference>
<protein>
    <recommendedName>
        <fullName evidence="3">MmcQ family protein</fullName>
    </recommendedName>
</protein>
<dbReference type="SUPFAM" id="SSF142906">
    <property type="entry name" value="YjbR-like"/>
    <property type="match status" value="1"/>
</dbReference>
<name>A0A0H3XKW5_9MOLU</name>
<dbReference type="AlphaFoldDB" id="A0A0H3XKW5"/>
<dbReference type="Proteomes" id="UP000035661">
    <property type="component" value="Chromosome"/>
</dbReference>
<accession>A0A0H3XKW5</accession>
<gene>
    <name evidence="1" type="ORF">SERIO_v1c10350</name>
</gene>
<dbReference type="PATRIC" id="fig|743698.3.peg.1045"/>
<dbReference type="PANTHER" id="PTHR35145:SF1">
    <property type="entry name" value="CYTOPLASMIC PROTEIN"/>
    <property type="match status" value="1"/>
</dbReference>
<evidence type="ECO:0008006" key="3">
    <source>
        <dbReference type="Google" id="ProtNLM"/>
    </source>
</evidence>
<dbReference type="Pfam" id="PF04237">
    <property type="entry name" value="YjbR"/>
    <property type="match status" value="1"/>
</dbReference>
<reference evidence="1 2" key="1">
    <citation type="journal article" date="2015" name="Genome Biol. Evol.">
        <title>Found and Lost: The Fates of Horizontally Acquired Genes in Arthropod-Symbiotic Spiroplasma.</title>
        <authorList>
            <person name="Lo W.S."/>
            <person name="Gasparich G.E."/>
            <person name="Kuo C.H."/>
        </authorList>
    </citation>
    <scope>NUCLEOTIDE SEQUENCE [LARGE SCALE GENOMIC DNA]</scope>
    <source>
        <strain evidence="2">TDA-040725-5</strain>
    </source>
</reference>
<dbReference type="Gene3D" id="3.90.1150.30">
    <property type="match status" value="1"/>
</dbReference>
<proteinExistence type="predicted"/>
<evidence type="ECO:0000313" key="2">
    <source>
        <dbReference type="Proteomes" id="UP000035661"/>
    </source>
</evidence>